<evidence type="ECO:0000313" key="2">
    <source>
        <dbReference type="Proteomes" id="UP000189800"/>
    </source>
</evidence>
<name>A0A1T0CMQ4_9GAMM</name>
<accession>A0A1T0CMQ4</accession>
<organism evidence="1 2">
    <name type="scientific">Moraxella pluranimalium</name>
    <dbReference type="NCBI Taxonomy" id="470453"/>
    <lineage>
        <taxon>Bacteria</taxon>
        <taxon>Pseudomonadati</taxon>
        <taxon>Pseudomonadota</taxon>
        <taxon>Gammaproteobacteria</taxon>
        <taxon>Moraxellales</taxon>
        <taxon>Moraxellaceae</taxon>
        <taxon>Moraxella</taxon>
    </lineage>
</organism>
<comment type="caution">
    <text evidence="1">The sequence shown here is derived from an EMBL/GenBank/DDBJ whole genome shotgun (WGS) entry which is preliminary data.</text>
</comment>
<dbReference type="AlphaFoldDB" id="A0A1T0CMQ4"/>
<keyword evidence="2" id="KW-1185">Reference proteome</keyword>
<sequence>MSKKRGLGSNRGLDALLANIQTARQLDGVVNEAHQATLADKKVSEKGLDTLIPKMQTEPVEPV</sequence>
<reference evidence="1 2" key="1">
    <citation type="submission" date="2017-02" db="EMBL/GenBank/DDBJ databases">
        <title>Draft genome sequence of Moraxella pluranimalium CCUG 54913T type strain.</title>
        <authorList>
            <person name="Salva-Serra F."/>
            <person name="Engstrom-Jakobsson H."/>
            <person name="Thorell K."/>
            <person name="Jaen-Luchoro D."/>
            <person name="Gonzales-Siles L."/>
            <person name="Karlsson R."/>
            <person name="Yazdan S."/>
            <person name="Boulund F."/>
            <person name="Johnning A."/>
            <person name="Engstrand L."/>
            <person name="Kristiansson E."/>
            <person name="Moore E."/>
        </authorList>
    </citation>
    <scope>NUCLEOTIDE SEQUENCE [LARGE SCALE GENOMIC DNA]</scope>
    <source>
        <strain evidence="1 2">CCUG 54913</strain>
    </source>
</reference>
<dbReference type="EMBL" id="MUYU01000015">
    <property type="protein sequence ID" value="OOS23604.1"/>
    <property type="molecule type" value="Genomic_DNA"/>
</dbReference>
<dbReference type="STRING" id="470453.B0680_06515"/>
<protein>
    <submittedName>
        <fullName evidence="1">Uncharacterized protein</fullName>
    </submittedName>
</protein>
<proteinExistence type="predicted"/>
<feature type="non-terminal residue" evidence="1">
    <location>
        <position position="63"/>
    </location>
</feature>
<evidence type="ECO:0000313" key="1">
    <source>
        <dbReference type="EMBL" id="OOS23604.1"/>
    </source>
</evidence>
<gene>
    <name evidence="1" type="ORF">B0680_06515</name>
</gene>
<dbReference type="Proteomes" id="UP000189800">
    <property type="component" value="Unassembled WGS sequence"/>
</dbReference>